<comment type="similarity">
    <text evidence="1 5">Belongs to the CoaE family.</text>
</comment>
<gene>
    <name evidence="5" type="primary">coaE</name>
    <name evidence="7" type="ORF">HMPREF1476_00085</name>
</gene>
<dbReference type="AlphaFoldDB" id="S3CMT2"/>
<keyword evidence="5" id="KW-0963">Cytoplasm</keyword>
<dbReference type="GO" id="GO:0015937">
    <property type="term" value="P:coenzyme A biosynthetic process"/>
    <property type="evidence" value="ECO:0007669"/>
    <property type="project" value="UniProtKB-UniRule"/>
</dbReference>
<evidence type="ECO:0000313" key="7">
    <source>
        <dbReference type="EMBL" id="EPE01855.1"/>
    </source>
</evidence>
<evidence type="ECO:0000313" key="8">
    <source>
        <dbReference type="Proteomes" id="UP000014400"/>
    </source>
</evidence>
<keyword evidence="4 5" id="KW-0173">Coenzyme A biosynthesis</keyword>
<reference evidence="7 8" key="1">
    <citation type="submission" date="2013-04" db="EMBL/GenBank/DDBJ databases">
        <title>The Genome Sequence of Sutterella wadsworthensis HGA0223.</title>
        <authorList>
            <consortium name="The Broad Institute Genomics Platform"/>
            <person name="Earl A."/>
            <person name="Ward D."/>
            <person name="Feldgarden M."/>
            <person name="Gevers D."/>
            <person name="Schmidt T.M."/>
            <person name="Dover J."/>
            <person name="Dai D."/>
            <person name="Walker B."/>
            <person name="Young S."/>
            <person name="Zeng Q."/>
            <person name="Gargeya S."/>
            <person name="Fitzgerald M."/>
            <person name="Haas B."/>
            <person name="Abouelleil A."/>
            <person name="Allen A.W."/>
            <person name="Alvarado L."/>
            <person name="Arachchi H.M."/>
            <person name="Berlin A.M."/>
            <person name="Chapman S.B."/>
            <person name="Gainer-Dewar J."/>
            <person name="Goldberg J."/>
            <person name="Griggs A."/>
            <person name="Gujja S."/>
            <person name="Hansen M."/>
            <person name="Howarth C."/>
            <person name="Imamovic A."/>
            <person name="Ireland A."/>
            <person name="Larimer J."/>
            <person name="McCowan C."/>
            <person name="Murphy C."/>
            <person name="Pearson M."/>
            <person name="Poon T.W."/>
            <person name="Priest M."/>
            <person name="Roberts A."/>
            <person name="Saif S."/>
            <person name="Shea T."/>
            <person name="Sisk P."/>
            <person name="Sykes S."/>
            <person name="Wortman J."/>
            <person name="Nusbaum C."/>
            <person name="Birren B."/>
        </authorList>
    </citation>
    <scope>NUCLEOTIDE SEQUENCE [LARGE SCALE GENOMIC DNA]</scope>
    <source>
        <strain evidence="7 8">HGA0223</strain>
    </source>
</reference>
<accession>S3CMT2</accession>
<dbReference type="CDD" id="cd02022">
    <property type="entry name" value="DPCK"/>
    <property type="match status" value="1"/>
</dbReference>
<evidence type="ECO:0000256" key="6">
    <source>
        <dbReference type="NCBIfam" id="TIGR00152"/>
    </source>
</evidence>
<dbReference type="UniPathway" id="UPA00241">
    <property type="reaction ID" value="UER00356"/>
</dbReference>
<keyword evidence="3 5" id="KW-0067">ATP-binding</keyword>
<sequence length="206" mass="22553">MCWILGLTGGAGSGKSTAADIFRELGLPIIDADRISRAVTAAGGAAGPAIRQAFGPEMIEISGAMNRARMRELVFRDPEARKKLEAIVHSAMKQVLDDEFACAKRSGAPFAVYDCPLLIESPQARARVDRILVIDVPEYLQVERLGTRSGLAPDAALRLIRAQTSRRNRLQAADDVLVNAGTREDFARRVRHYALRLLEAAEKHHL</sequence>
<comment type="function">
    <text evidence="5">Catalyzes the phosphorylation of the 3'-hydroxyl group of dephosphocoenzyme A to form coenzyme A.</text>
</comment>
<dbReference type="GO" id="GO:0005524">
    <property type="term" value="F:ATP binding"/>
    <property type="evidence" value="ECO:0007669"/>
    <property type="project" value="UniProtKB-UniRule"/>
</dbReference>
<protein>
    <recommendedName>
        <fullName evidence="5 6">Dephospho-CoA kinase</fullName>
        <ecNumber evidence="5 6">2.7.1.24</ecNumber>
    </recommendedName>
    <alternativeName>
        <fullName evidence="5">Dephosphocoenzyme A kinase</fullName>
    </alternativeName>
</protein>
<dbReference type="PANTHER" id="PTHR10695">
    <property type="entry name" value="DEPHOSPHO-COA KINASE-RELATED"/>
    <property type="match status" value="1"/>
</dbReference>
<dbReference type="PANTHER" id="PTHR10695:SF46">
    <property type="entry name" value="BIFUNCTIONAL COENZYME A SYNTHASE-RELATED"/>
    <property type="match status" value="1"/>
</dbReference>
<dbReference type="GO" id="GO:0004140">
    <property type="term" value="F:dephospho-CoA kinase activity"/>
    <property type="evidence" value="ECO:0007669"/>
    <property type="project" value="UniProtKB-UniRule"/>
</dbReference>
<keyword evidence="5 7" id="KW-0418">Kinase</keyword>
<keyword evidence="8" id="KW-1185">Reference proteome</keyword>
<dbReference type="EC" id="2.7.1.24" evidence="5 6"/>
<evidence type="ECO:0000256" key="1">
    <source>
        <dbReference type="ARBA" id="ARBA00009018"/>
    </source>
</evidence>
<organism evidence="7 8">
    <name type="scientific">Sutterella wadsworthensis HGA0223</name>
    <dbReference type="NCBI Taxonomy" id="1203554"/>
    <lineage>
        <taxon>Bacteria</taxon>
        <taxon>Pseudomonadati</taxon>
        <taxon>Pseudomonadota</taxon>
        <taxon>Betaproteobacteria</taxon>
        <taxon>Burkholderiales</taxon>
        <taxon>Sutterellaceae</taxon>
        <taxon>Sutterella</taxon>
    </lineage>
</organism>
<dbReference type="GO" id="GO:0005737">
    <property type="term" value="C:cytoplasm"/>
    <property type="evidence" value="ECO:0007669"/>
    <property type="project" value="UniProtKB-SubCell"/>
</dbReference>
<dbReference type="PROSITE" id="PS51219">
    <property type="entry name" value="DPCK"/>
    <property type="match status" value="1"/>
</dbReference>
<dbReference type="Gene3D" id="3.40.50.300">
    <property type="entry name" value="P-loop containing nucleotide triphosphate hydrolases"/>
    <property type="match status" value="1"/>
</dbReference>
<name>S3CMT2_9BURK</name>
<evidence type="ECO:0000256" key="3">
    <source>
        <dbReference type="ARBA" id="ARBA00022840"/>
    </source>
</evidence>
<dbReference type="STRING" id="1203554.HMPREF1476_00085"/>
<dbReference type="PATRIC" id="fig|1203554.3.peg.75"/>
<feature type="binding site" evidence="5">
    <location>
        <begin position="12"/>
        <end position="17"/>
    </location>
    <ligand>
        <name>ATP</name>
        <dbReference type="ChEBI" id="CHEBI:30616"/>
    </ligand>
</feature>
<comment type="caution">
    <text evidence="7">The sequence shown here is derived from an EMBL/GenBank/DDBJ whole genome shotgun (WGS) entry which is preliminary data.</text>
</comment>
<comment type="catalytic activity">
    <reaction evidence="5">
        <text>3'-dephospho-CoA + ATP = ADP + CoA + H(+)</text>
        <dbReference type="Rhea" id="RHEA:18245"/>
        <dbReference type="ChEBI" id="CHEBI:15378"/>
        <dbReference type="ChEBI" id="CHEBI:30616"/>
        <dbReference type="ChEBI" id="CHEBI:57287"/>
        <dbReference type="ChEBI" id="CHEBI:57328"/>
        <dbReference type="ChEBI" id="CHEBI:456216"/>
        <dbReference type="EC" id="2.7.1.24"/>
    </reaction>
</comment>
<keyword evidence="5" id="KW-0808">Transferase</keyword>
<dbReference type="InterPro" id="IPR001977">
    <property type="entry name" value="Depp_CoAkinase"/>
</dbReference>
<dbReference type="InterPro" id="IPR027417">
    <property type="entry name" value="P-loop_NTPase"/>
</dbReference>
<dbReference type="Proteomes" id="UP000014400">
    <property type="component" value="Unassembled WGS sequence"/>
</dbReference>
<dbReference type="HOGENOM" id="CLU_057180_1_2_4"/>
<proteinExistence type="inferred from homology"/>
<dbReference type="HAMAP" id="MF_00376">
    <property type="entry name" value="Dephospho_CoA_kinase"/>
    <property type="match status" value="1"/>
</dbReference>
<dbReference type="Pfam" id="PF01121">
    <property type="entry name" value="CoaE"/>
    <property type="match status" value="1"/>
</dbReference>
<comment type="subcellular location">
    <subcellularLocation>
        <location evidence="5">Cytoplasm</location>
    </subcellularLocation>
</comment>
<comment type="pathway">
    <text evidence="5">Cofactor biosynthesis; coenzyme A biosynthesis; CoA from (R)-pantothenate: step 5/5.</text>
</comment>
<dbReference type="eggNOG" id="COG0237">
    <property type="taxonomic scope" value="Bacteria"/>
</dbReference>
<evidence type="ECO:0000256" key="4">
    <source>
        <dbReference type="ARBA" id="ARBA00022993"/>
    </source>
</evidence>
<dbReference type="SUPFAM" id="SSF52540">
    <property type="entry name" value="P-loop containing nucleoside triphosphate hydrolases"/>
    <property type="match status" value="1"/>
</dbReference>
<dbReference type="RefSeq" id="WP_016473565.1">
    <property type="nucleotide sequence ID" value="NZ_KE150480.1"/>
</dbReference>
<dbReference type="GeneID" id="64062057"/>
<dbReference type="EMBL" id="ATCF01000004">
    <property type="protein sequence ID" value="EPE01855.1"/>
    <property type="molecule type" value="Genomic_DNA"/>
</dbReference>
<evidence type="ECO:0000256" key="5">
    <source>
        <dbReference type="HAMAP-Rule" id="MF_00376"/>
    </source>
</evidence>
<dbReference type="NCBIfam" id="TIGR00152">
    <property type="entry name" value="dephospho-CoA kinase"/>
    <property type="match status" value="1"/>
</dbReference>
<keyword evidence="2 5" id="KW-0547">Nucleotide-binding</keyword>
<evidence type="ECO:0000256" key="2">
    <source>
        <dbReference type="ARBA" id="ARBA00022741"/>
    </source>
</evidence>